<dbReference type="Gene3D" id="3.80.10.10">
    <property type="entry name" value="Ribonuclease Inhibitor"/>
    <property type="match status" value="1"/>
</dbReference>
<feature type="domain" description="F-box" evidence="1">
    <location>
        <begin position="17"/>
        <end position="55"/>
    </location>
</feature>
<dbReference type="EMBL" id="KV442049">
    <property type="protein sequence ID" value="OAQ28354.1"/>
    <property type="molecule type" value="Genomic_DNA"/>
</dbReference>
<dbReference type="SUPFAM" id="SSF81383">
    <property type="entry name" value="F-box domain"/>
    <property type="match status" value="1"/>
</dbReference>
<dbReference type="Proteomes" id="UP000078512">
    <property type="component" value="Unassembled WGS sequence"/>
</dbReference>
<dbReference type="Pfam" id="PF12937">
    <property type="entry name" value="F-box-like"/>
    <property type="match status" value="1"/>
</dbReference>
<dbReference type="Gene3D" id="1.20.1280.50">
    <property type="match status" value="1"/>
</dbReference>
<dbReference type="CDD" id="cd09917">
    <property type="entry name" value="F-box_SF"/>
    <property type="match status" value="1"/>
</dbReference>
<proteinExistence type="predicted"/>
<dbReference type="SUPFAM" id="SSF52047">
    <property type="entry name" value="RNI-like"/>
    <property type="match status" value="1"/>
</dbReference>
<evidence type="ECO:0000313" key="3">
    <source>
        <dbReference type="Proteomes" id="UP000078512"/>
    </source>
</evidence>
<sequence length="659" mass="75205">MMTADTQLTDTPEALLLPELLTHIASHLDAPDIFQCVQVCHSWNRLFIPYLWRTLDDQRFQWPSILHLHDSEAPPGGKDKDWIVALFAKYGHHIRHLHIRWKVVLNAAGSENNCTQLQSLCIYDMTDVRTSVEAAEDARLWTHPPQGSGRAAIDRARKGAAGPLLSPVFEGVFQPAPVRLRSLPQQEQDWITHQRFWLLARQNPGLRVLRSHWSLFQLSRIKSMEFFYETLAMLPNLREIDNQILCVDFGHLLTRVPNLQHYTAAFLYMDKIPLTKSFQTLQTLRMPGRLPIRVFFNLLNHLPGLEHIYFGCFERGEDSDVSGSLSNTPCPLKGLHFLDRNTGDEEQMPMQVLPWLPNLTEYSATRLTTTAAMALARFCPKLEGFEQGFNGDTTHSEARMDTDDNTIGLLLGTCPNLKKIDAPHHRIDADYMNRCKWVCQGLESLSCQLTGFARLDSAEQELYQDIFGSDPDLIDIAEMHEEHQSLLDKALLCKLQHTQVYKQLALMTRLRVLDLGYEFRNVYLRTRINFRNQYPLTNAVAANLLAHHPLEQTDGYIDYGGPHPGTMRLTLSSGLARLATLVNLEVFGFEGVDHRIAEAELEWMASAWPKLKVMRGLQEDTLPRIRPDRRKAGLRALMCQLRPEVKHEGGAPEYGPDLD</sequence>
<gene>
    <name evidence="2" type="ORF">K457DRAFT_138806</name>
</gene>
<dbReference type="PANTHER" id="PTHR16134">
    <property type="entry name" value="F-BOX/TPR REPEAT PROTEIN POF3"/>
    <property type="match status" value="1"/>
</dbReference>
<accession>A0A197JVP1</accession>
<evidence type="ECO:0000259" key="1">
    <source>
        <dbReference type="SMART" id="SM00256"/>
    </source>
</evidence>
<dbReference type="SMART" id="SM00256">
    <property type="entry name" value="FBOX"/>
    <property type="match status" value="1"/>
</dbReference>
<evidence type="ECO:0000313" key="2">
    <source>
        <dbReference type="EMBL" id="OAQ28354.1"/>
    </source>
</evidence>
<dbReference type="InterPro" id="IPR032675">
    <property type="entry name" value="LRR_dom_sf"/>
</dbReference>
<protein>
    <recommendedName>
        <fullName evidence="1">F-box domain-containing protein</fullName>
    </recommendedName>
</protein>
<dbReference type="InterPro" id="IPR001810">
    <property type="entry name" value="F-box_dom"/>
</dbReference>
<dbReference type="InterPro" id="IPR036047">
    <property type="entry name" value="F-box-like_dom_sf"/>
</dbReference>
<dbReference type="PANTHER" id="PTHR16134:SF119">
    <property type="entry name" value="AT02038P-RELATED"/>
    <property type="match status" value="1"/>
</dbReference>
<keyword evidence="3" id="KW-1185">Reference proteome</keyword>
<dbReference type="AlphaFoldDB" id="A0A197JVP1"/>
<reference evidence="2 3" key="1">
    <citation type="submission" date="2016-05" db="EMBL/GenBank/DDBJ databases">
        <title>Genome sequencing reveals origins of a unique bacterial endosymbiosis in the earliest lineages of terrestrial Fungi.</title>
        <authorList>
            <consortium name="DOE Joint Genome Institute"/>
            <person name="Uehling J."/>
            <person name="Gryganskyi A."/>
            <person name="Hameed K."/>
            <person name="Tschaplinski T."/>
            <person name="Misztal P."/>
            <person name="Wu S."/>
            <person name="Desiro A."/>
            <person name="Vande Pol N."/>
            <person name="Du Z.-Y."/>
            <person name="Zienkiewicz A."/>
            <person name="Zienkiewicz K."/>
            <person name="Morin E."/>
            <person name="Tisserant E."/>
            <person name="Splivallo R."/>
            <person name="Hainaut M."/>
            <person name="Henrissat B."/>
            <person name="Ohm R."/>
            <person name="Kuo A."/>
            <person name="Yan J."/>
            <person name="Lipzen A."/>
            <person name="Nolan M."/>
            <person name="Labutti K."/>
            <person name="Barry K."/>
            <person name="Goldstein A."/>
            <person name="Labbe J."/>
            <person name="Schadt C."/>
            <person name="Tuskan G."/>
            <person name="Grigoriev I."/>
            <person name="Martin F."/>
            <person name="Vilgalys R."/>
            <person name="Bonito G."/>
        </authorList>
    </citation>
    <scope>NUCLEOTIDE SEQUENCE [LARGE SCALE GENOMIC DNA]</scope>
    <source>
        <strain evidence="2 3">AG-77</strain>
    </source>
</reference>
<feature type="non-terminal residue" evidence="2">
    <location>
        <position position="659"/>
    </location>
</feature>
<dbReference type="OrthoDB" id="2341217at2759"/>
<name>A0A197JVP1_9FUNG</name>
<organism evidence="2 3">
    <name type="scientific">Linnemannia elongata AG-77</name>
    <dbReference type="NCBI Taxonomy" id="1314771"/>
    <lineage>
        <taxon>Eukaryota</taxon>
        <taxon>Fungi</taxon>
        <taxon>Fungi incertae sedis</taxon>
        <taxon>Mucoromycota</taxon>
        <taxon>Mortierellomycotina</taxon>
        <taxon>Mortierellomycetes</taxon>
        <taxon>Mortierellales</taxon>
        <taxon>Mortierellaceae</taxon>
        <taxon>Linnemannia</taxon>
    </lineage>
</organism>